<feature type="compositionally biased region" description="Basic and acidic residues" evidence="1">
    <location>
        <begin position="97"/>
        <end position="108"/>
    </location>
</feature>
<dbReference type="Proteomes" id="UP001165576">
    <property type="component" value="Unassembled WGS sequence"/>
</dbReference>
<feature type="signal peptide" evidence="2">
    <location>
        <begin position="1"/>
        <end position="34"/>
    </location>
</feature>
<evidence type="ECO:0000256" key="1">
    <source>
        <dbReference type="SAM" id="MobiDB-lite"/>
    </source>
</evidence>
<protein>
    <submittedName>
        <fullName evidence="3">Uncharacterized protein</fullName>
    </submittedName>
</protein>
<gene>
    <name evidence="3" type="ORF">NQF86_01470</name>
</gene>
<reference evidence="3" key="1">
    <citation type="submission" date="2022-07" db="EMBL/GenBank/DDBJ databases">
        <title>Bombella genomes.</title>
        <authorList>
            <person name="Harer L."/>
            <person name="Styblova S."/>
            <person name="Ehrmann M."/>
        </authorList>
    </citation>
    <scope>NUCLEOTIDE SEQUENCE</scope>
    <source>
        <strain evidence="3">TMW 2.2543</strain>
    </source>
</reference>
<evidence type="ECO:0000256" key="2">
    <source>
        <dbReference type="SAM" id="SignalP"/>
    </source>
</evidence>
<evidence type="ECO:0000313" key="4">
    <source>
        <dbReference type="Proteomes" id="UP001165576"/>
    </source>
</evidence>
<keyword evidence="4" id="KW-1185">Reference proteome</keyword>
<evidence type="ECO:0000313" key="3">
    <source>
        <dbReference type="EMBL" id="MCX5617344.1"/>
    </source>
</evidence>
<feature type="region of interest" description="Disordered" evidence="1">
    <location>
        <begin position="41"/>
        <end position="150"/>
    </location>
</feature>
<keyword evidence="2" id="KW-0732">Signal</keyword>
<feature type="compositionally biased region" description="Polar residues" evidence="1">
    <location>
        <begin position="41"/>
        <end position="67"/>
    </location>
</feature>
<feature type="compositionally biased region" description="Polar residues" evidence="1">
    <location>
        <begin position="121"/>
        <end position="130"/>
    </location>
</feature>
<feature type="chain" id="PRO_5046547308" evidence="2">
    <location>
        <begin position="35"/>
        <end position="150"/>
    </location>
</feature>
<accession>A0ABT3WG69</accession>
<dbReference type="RefSeq" id="WP_266115844.1">
    <property type="nucleotide sequence ID" value="NZ_JANIDY010000001.1"/>
</dbReference>
<name>A0ABT3WG69_9PROT</name>
<dbReference type="EMBL" id="JANIDY010000001">
    <property type="protein sequence ID" value="MCX5617344.1"/>
    <property type="molecule type" value="Genomic_DNA"/>
</dbReference>
<proteinExistence type="predicted"/>
<comment type="caution">
    <text evidence="3">The sequence shown here is derived from an EMBL/GenBank/DDBJ whole genome shotgun (WGS) entry which is preliminary data.</text>
</comment>
<organism evidence="3 4">
    <name type="scientific">Bombella pluederhausensis</name>
    <dbReference type="NCBI Taxonomy" id="2967336"/>
    <lineage>
        <taxon>Bacteria</taxon>
        <taxon>Pseudomonadati</taxon>
        <taxon>Pseudomonadota</taxon>
        <taxon>Alphaproteobacteria</taxon>
        <taxon>Acetobacterales</taxon>
        <taxon>Acetobacteraceae</taxon>
        <taxon>Bombella</taxon>
    </lineage>
</organism>
<sequence length="150" mass="15722">MASRFSLSLKRLTALTAALGLVASVPAIAPHAMAQTVRFSTPYQDSPTNNTPSKHSSGQAQKSTTTKGGEHFHATGHRPPPPGYQDVPSTEFENGPDPDHEAHLKSNRDAVTGSNLGKFGSSYQDTNPIQGGQLGDATGNGWVAPRGNGF</sequence>